<evidence type="ECO:0000259" key="2">
    <source>
        <dbReference type="Pfam" id="PF00561"/>
    </source>
</evidence>
<evidence type="ECO:0000313" key="4">
    <source>
        <dbReference type="Proteomes" id="UP000009168"/>
    </source>
</evidence>
<dbReference type="PANTHER" id="PTHR42886">
    <property type="entry name" value="RE40534P-RELATED"/>
    <property type="match status" value="1"/>
</dbReference>
<reference evidence="4" key="1">
    <citation type="journal article" date="2006" name="PLoS Biol.">
        <title>Macronuclear genome sequence of the ciliate Tetrahymena thermophila, a model eukaryote.</title>
        <authorList>
            <person name="Eisen J.A."/>
            <person name="Coyne R.S."/>
            <person name="Wu M."/>
            <person name="Wu D."/>
            <person name="Thiagarajan M."/>
            <person name="Wortman J.R."/>
            <person name="Badger J.H."/>
            <person name="Ren Q."/>
            <person name="Amedeo P."/>
            <person name="Jones K.M."/>
            <person name="Tallon L.J."/>
            <person name="Delcher A.L."/>
            <person name="Salzberg S.L."/>
            <person name="Silva J.C."/>
            <person name="Haas B.J."/>
            <person name="Majoros W.H."/>
            <person name="Farzad M."/>
            <person name="Carlton J.M."/>
            <person name="Smith R.K. Jr."/>
            <person name="Garg J."/>
            <person name="Pearlman R.E."/>
            <person name="Karrer K.M."/>
            <person name="Sun L."/>
            <person name="Manning G."/>
            <person name="Elde N.C."/>
            <person name="Turkewitz A.P."/>
            <person name="Asai D.J."/>
            <person name="Wilkes D.E."/>
            <person name="Wang Y."/>
            <person name="Cai H."/>
            <person name="Collins K."/>
            <person name="Stewart B.A."/>
            <person name="Lee S.R."/>
            <person name="Wilamowska K."/>
            <person name="Weinberg Z."/>
            <person name="Ruzzo W.L."/>
            <person name="Wloga D."/>
            <person name="Gaertig J."/>
            <person name="Frankel J."/>
            <person name="Tsao C.-C."/>
            <person name="Gorovsky M.A."/>
            <person name="Keeling P.J."/>
            <person name="Waller R.F."/>
            <person name="Patron N.J."/>
            <person name="Cherry J.M."/>
            <person name="Stover N.A."/>
            <person name="Krieger C.J."/>
            <person name="del Toro C."/>
            <person name="Ryder H.F."/>
            <person name="Williamson S.C."/>
            <person name="Barbeau R.A."/>
            <person name="Hamilton E.P."/>
            <person name="Orias E."/>
        </authorList>
    </citation>
    <scope>NUCLEOTIDE SEQUENCE [LARGE SCALE GENOMIC DNA]</scope>
    <source>
        <strain evidence="4">SB210</strain>
    </source>
</reference>
<dbReference type="PANTHER" id="PTHR42886:SF29">
    <property type="entry name" value="PUMMELIG, ISOFORM A"/>
    <property type="match status" value="1"/>
</dbReference>
<organism evidence="3 4">
    <name type="scientific">Tetrahymena thermophila (strain SB210)</name>
    <dbReference type="NCBI Taxonomy" id="312017"/>
    <lineage>
        <taxon>Eukaryota</taxon>
        <taxon>Sar</taxon>
        <taxon>Alveolata</taxon>
        <taxon>Ciliophora</taxon>
        <taxon>Intramacronucleata</taxon>
        <taxon>Oligohymenophorea</taxon>
        <taxon>Hymenostomatida</taxon>
        <taxon>Tetrahymenina</taxon>
        <taxon>Tetrahymenidae</taxon>
        <taxon>Tetrahymena</taxon>
    </lineage>
</organism>
<keyword evidence="4" id="KW-1185">Reference proteome</keyword>
<evidence type="ECO:0000313" key="3">
    <source>
        <dbReference type="EMBL" id="EAR91168.1"/>
    </source>
</evidence>
<dbReference type="GO" id="GO:0042171">
    <property type="term" value="F:lysophosphatidic acid acyltransferase activity"/>
    <property type="evidence" value="ECO:0007669"/>
    <property type="project" value="TreeGrafter"/>
</dbReference>
<protein>
    <submittedName>
        <fullName evidence="3">Alpha/beta fold hydrolase</fullName>
    </submittedName>
</protein>
<dbReference type="Gene3D" id="3.40.50.1820">
    <property type="entry name" value="alpha/beta hydrolase"/>
    <property type="match status" value="1"/>
</dbReference>
<comment type="similarity">
    <text evidence="1">Belongs to the peptidase S33 family. ABHD4/ABHD5 subfamily.</text>
</comment>
<dbReference type="GO" id="GO:0006654">
    <property type="term" value="P:phosphatidic acid biosynthetic process"/>
    <property type="evidence" value="ECO:0007669"/>
    <property type="project" value="TreeGrafter"/>
</dbReference>
<feature type="domain" description="AB hydrolase-1" evidence="2">
    <location>
        <begin position="63"/>
        <end position="336"/>
    </location>
</feature>
<name>Q230X1_TETTS</name>
<dbReference type="GeneID" id="7843610"/>
<dbReference type="GO" id="GO:0055088">
    <property type="term" value="P:lipid homeostasis"/>
    <property type="evidence" value="ECO:0007669"/>
    <property type="project" value="TreeGrafter"/>
</dbReference>
<dbReference type="PRINTS" id="PR00111">
    <property type="entry name" value="ABHYDROLASE"/>
</dbReference>
<dbReference type="AlphaFoldDB" id="Q230X1"/>
<dbReference type="SUPFAM" id="SSF53474">
    <property type="entry name" value="alpha/beta-Hydrolases"/>
    <property type="match status" value="1"/>
</dbReference>
<dbReference type="GO" id="GO:0052689">
    <property type="term" value="F:carboxylic ester hydrolase activity"/>
    <property type="evidence" value="ECO:0007669"/>
    <property type="project" value="TreeGrafter"/>
</dbReference>
<keyword evidence="3" id="KW-0378">Hydrolase</keyword>
<accession>Q230X1</accession>
<proteinExistence type="inferred from homology"/>
<dbReference type="RefSeq" id="XP_001011413.1">
    <property type="nucleotide sequence ID" value="XM_001011413.3"/>
</dbReference>
<gene>
    <name evidence="3" type="ORF">TTHERM_00433880</name>
</gene>
<dbReference type="Pfam" id="PF00561">
    <property type="entry name" value="Abhydrolase_1"/>
    <property type="match status" value="1"/>
</dbReference>
<dbReference type="InterPro" id="IPR029058">
    <property type="entry name" value="AB_hydrolase_fold"/>
</dbReference>
<dbReference type="InterPro" id="IPR000073">
    <property type="entry name" value="AB_hydrolase_1"/>
</dbReference>
<dbReference type="ESTHER" id="tetts-q230x1">
    <property type="family name" value="CGI-58_ABHD5_ABHD4"/>
</dbReference>
<dbReference type="Proteomes" id="UP000009168">
    <property type="component" value="Unassembled WGS sequence"/>
</dbReference>
<dbReference type="KEGG" id="tet:TTHERM_00433880"/>
<sequence>MDQNLNKIKELKHYIKAVEIEKKILAQNYNLDNELRIFDVEVILNGLPTFIHTYVIGENNQETLVMLHGFGGSSLTFYKMYKQLATRFRVFALDFIGMGLSDRQNFNVVENATQVINFFVNSIEQWRKVLGIQQFRIAGHSFGGYMAANYTVKYPSQVIETYLLSPMAGTKVTPENDLQSEERFQEFVNKQPFLRKWAMKYMRCQAENQKMTPGKLLKKWFIPGNYLLKRAVQSRLKISDKTEAELWKNFLKNIFKLPQSTEHHIHDLVSMPGAQARLSIEQVVMESPNKIDVEFTIMFGDDDWMNKTGCQRLFKENYLQGRVVEIKDAGHQLPFDQPDDITNKILEQTKINIQVK</sequence>
<evidence type="ECO:0000256" key="1">
    <source>
        <dbReference type="ARBA" id="ARBA00038097"/>
    </source>
</evidence>
<dbReference type="EMBL" id="GG662532">
    <property type="protein sequence ID" value="EAR91168.1"/>
    <property type="molecule type" value="Genomic_DNA"/>
</dbReference>
<dbReference type="OrthoDB" id="430332at2759"/>
<dbReference type="InParanoid" id="Q230X1"/>
<dbReference type="eggNOG" id="KOG4409">
    <property type="taxonomic scope" value="Eukaryota"/>
</dbReference>
<dbReference type="HOGENOM" id="CLU_017361_2_2_1"/>
<dbReference type="STRING" id="312017.Q230X1"/>